<accession>A0A8A4THV4</accession>
<keyword evidence="10" id="KW-1185">Reference proteome</keyword>
<evidence type="ECO:0000256" key="6">
    <source>
        <dbReference type="ARBA" id="ARBA00023136"/>
    </source>
</evidence>
<dbReference type="PANTHER" id="PTHR30151">
    <property type="entry name" value="ALKANE SULFONATE ABC TRANSPORTER-RELATED, MEMBRANE SUBUNIT"/>
    <property type="match status" value="1"/>
</dbReference>
<dbReference type="GO" id="GO:0005886">
    <property type="term" value="C:plasma membrane"/>
    <property type="evidence" value="ECO:0007669"/>
    <property type="project" value="UniProtKB-SubCell"/>
</dbReference>
<evidence type="ECO:0000256" key="7">
    <source>
        <dbReference type="RuleBase" id="RU363032"/>
    </source>
</evidence>
<feature type="transmembrane region" description="Helical" evidence="7">
    <location>
        <begin position="206"/>
        <end position="225"/>
    </location>
</feature>
<reference evidence="9" key="1">
    <citation type="submission" date="2021-03" db="EMBL/GenBank/DDBJ databases">
        <title>Acanthopleuribacteraceae sp. M133.</title>
        <authorList>
            <person name="Wang G."/>
        </authorList>
    </citation>
    <scope>NUCLEOTIDE SEQUENCE</scope>
    <source>
        <strain evidence="9">M133</strain>
    </source>
</reference>
<dbReference type="PANTHER" id="PTHR30151:SF25">
    <property type="entry name" value="TAURINE TRANSPORT SYSTEM PERMEASE PROTEIN TAUC"/>
    <property type="match status" value="1"/>
</dbReference>
<evidence type="ECO:0000256" key="3">
    <source>
        <dbReference type="ARBA" id="ARBA00022475"/>
    </source>
</evidence>
<feature type="transmembrane region" description="Helical" evidence="7">
    <location>
        <begin position="232"/>
        <end position="251"/>
    </location>
</feature>
<dbReference type="InterPro" id="IPR035906">
    <property type="entry name" value="MetI-like_sf"/>
</dbReference>
<proteinExistence type="inferred from homology"/>
<protein>
    <submittedName>
        <fullName evidence="9">ABC transporter permease subunit</fullName>
    </submittedName>
</protein>
<evidence type="ECO:0000256" key="2">
    <source>
        <dbReference type="ARBA" id="ARBA00022448"/>
    </source>
</evidence>
<dbReference type="GO" id="GO:0010438">
    <property type="term" value="P:cellular response to sulfur starvation"/>
    <property type="evidence" value="ECO:0007669"/>
    <property type="project" value="TreeGrafter"/>
</dbReference>
<evidence type="ECO:0000259" key="8">
    <source>
        <dbReference type="PROSITE" id="PS50928"/>
    </source>
</evidence>
<sequence length="269" mass="29193">MNGQPVKDPLNRHFAPRTTIAISLITTLSLLALWWLATTQGWVKPLFLPSPNQVLGKTGDLITEGFADSTLWQHTWASLFRVFSAFALACLTAVPIGILMGIHDLAKGVLDPVIEFYRPLPPLAYLPLIIIWLGIGETAKIVLIFLAVFAPICLSTRAGVRAVAREKILAAATLGASRVQIIRYIVLPGALPEILTGMRVGIGFGWTTLVAAEMVAATAGLGFMVLNAKDFLATDVVITGIFVIGFIAYGFDLLMRGLERWLVPWKGQD</sequence>
<dbReference type="EMBL" id="CP071793">
    <property type="protein sequence ID" value="QTD49506.1"/>
    <property type="molecule type" value="Genomic_DNA"/>
</dbReference>
<dbReference type="SUPFAM" id="SSF161098">
    <property type="entry name" value="MetI-like"/>
    <property type="match status" value="1"/>
</dbReference>
<feature type="domain" description="ABC transmembrane type-1" evidence="8">
    <location>
        <begin position="75"/>
        <end position="255"/>
    </location>
</feature>
<dbReference type="Gene3D" id="1.10.3720.10">
    <property type="entry name" value="MetI-like"/>
    <property type="match status" value="1"/>
</dbReference>
<evidence type="ECO:0000256" key="4">
    <source>
        <dbReference type="ARBA" id="ARBA00022692"/>
    </source>
</evidence>
<keyword evidence="6 7" id="KW-0472">Membrane</keyword>
<dbReference type="CDD" id="cd06261">
    <property type="entry name" value="TM_PBP2"/>
    <property type="match status" value="1"/>
</dbReference>
<evidence type="ECO:0000313" key="9">
    <source>
        <dbReference type="EMBL" id="QTD49506.1"/>
    </source>
</evidence>
<dbReference type="GO" id="GO:0042918">
    <property type="term" value="P:alkanesulfonate transmembrane transport"/>
    <property type="evidence" value="ECO:0007669"/>
    <property type="project" value="UniProtKB-ARBA"/>
</dbReference>
<comment type="similarity">
    <text evidence="7">Belongs to the binding-protein-dependent transport system permease family.</text>
</comment>
<dbReference type="Proteomes" id="UP000663929">
    <property type="component" value="Chromosome"/>
</dbReference>
<feature type="transmembrane region" description="Helical" evidence="7">
    <location>
        <begin position="20"/>
        <end position="37"/>
    </location>
</feature>
<dbReference type="KEGG" id="scor:J3U87_28300"/>
<feature type="transmembrane region" description="Helical" evidence="7">
    <location>
        <begin position="79"/>
        <end position="103"/>
    </location>
</feature>
<evidence type="ECO:0000256" key="5">
    <source>
        <dbReference type="ARBA" id="ARBA00022989"/>
    </source>
</evidence>
<dbReference type="RefSeq" id="WP_237379138.1">
    <property type="nucleotide sequence ID" value="NZ_CP071793.1"/>
</dbReference>
<organism evidence="9 10">
    <name type="scientific">Sulfidibacter corallicola</name>
    <dbReference type="NCBI Taxonomy" id="2818388"/>
    <lineage>
        <taxon>Bacteria</taxon>
        <taxon>Pseudomonadati</taxon>
        <taxon>Acidobacteriota</taxon>
        <taxon>Holophagae</taxon>
        <taxon>Acanthopleuribacterales</taxon>
        <taxon>Acanthopleuribacteraceae</taxon>
        <taxon>Sulfidibacter</taxon>
    </lineage>
</organism>
<name>A0A8A4THV4_SULCO</name>
<gene>
    <name evidence="9" type="ORF">J3U87_28300</name>
</gene>
<dbReference type="InterPro" id="IPR000515">
    <property type="entry name" value="MetI-like"/>
</dbReference>
<feature type="transmembrane region" description="Helical" evidence="7">
    <location>
        <begin position="123"/>
        <end position="156"/>
    </location>
</feature>
<keyword evidence="5 7" id="KW-1133">Transmembrane helix</keyword>
<keyword evidence="4 7" id="KW-0812">Transmembrane</keyword>
<dbReference type="PROSITE" id="PS50928">
    <property type="entry name" value="ABC_TM1"/>
    <property type="match status" value="1"/>
</dbReference>
<keyword evidence="2 7" id="KW-0813">Transport</keyword>
<dbReference type="FunFam" id="1.10.3720.10:FF:000003">
    <property type="entry name" value="Aliphatic sulfonate ABC transporter permease"/>
    <property type="match status" value="1"/>
</dbReference>
<keyword evidence="3" id="KW-1003">Cell membrane</keyword>
<dbReference type="AlphaFoldDB" id="A0A8A4THV4"/>
<evidence type="ECO:0000256" key="1">
    <source>
        <dbReference type="ARBA" id="ARBA00004651"/>
    </source>
</evidence>
<evidence type="ECO:0000313" key="10">
    <source>
        <dbReference type="Proteomes" id="UP000663929"/>
    </source>
</evidence>
<comment type="subcellular location">
    <subcellularLocation>
        <location evidence="1 7">Cell membrane</location>
        <topology evidence="1 7">Multi-pass membrane protein</topology>
    </subcellularLocation>
</comment>
<dbReference type="Pfam" id="PF00528">
    <property type="entry name" value="BPD_transp_1"/>
    <property type="match status" value="1"/>
</dbReference>